<evidence type="ECO:0000313" key="1">
    <source>
        <dbReference type="EMBL" id="KKK79901.1"/>
    </source>
</evidence>
<dbReference type="AlphaFoldDB" id="A0A0F9B5V8"/>
<dbReference type="EMBL" id="LAZR01053821">
    <property type="protein sequence ID" value="KKK79901.1"/>
    <property type="molecule type" value="Genomic_DNA"/>
</dbReference>
<reference evidence="1" key="1">
    <citation type="journal article" date="2015" name="Nature">
        <title>Complex archaea that bridge the gap between prokaryotes and eukaryotes.</title>
        <authorList>
            <person name="Spang A."/>
            <person name="Saw J.H."/>
            <person name="Jorgensen S.L."/>
            <person name="Zaremba-Niedzwiedzka K."/>
            <person name="Martijn J."/>
            <person name="Lind A.E."/>
            <person name="van Eijk R."/>
            <person name="Schleper C."/>
            <person name="Guy L."/>
            <person name="Ettema T.J."/>
        </authorList>
    </citation>
    <scope>NUCLEOTIDE SEQUENCE</scope>
</reference>
<protein>
    <submittedName>
        <fullName evidence="1">Uncharacterized protein</fullName>
    </submittedName>
</protein>
<comment type="caution">
    <text evidence="1">The sequence shown here is derived from an EMBL/GenBank/DDBJ whole genome shotgun (WGS) entry which is preliminary data.</text>
</comment>
<sequence>MQVKRNRDSLWKSKKMKPCSIVVHKRVENDMWEKTTLDKLKKGDLYRETDCDQCIRSQIRKATSDPKYVVGHYGSSWAIYSEKYNTINKGIQRG</sequence>
<accession>A0A0F9B5V8</accession>
<gene>
    <name evidence="1" type="ORF">LCGC14_2828870</name>
</gene>
<name>A0A0F9B5V8_9ZZZZ</name>
<organism evidence="1">
    <name type="scientific">marine sediment metagenome</name>
    <dbReference type="NCBI Taxonomy" id="412755"/>
    <lineage>
        <taxon>unclassified sequences</taxon>
        <taxon>metagenomes</taxon>
        <taxon>ecological metagenomes</taxon>
    </lineage>
</organism>
<proteinExistence type="predicted"/>